<sequence length="62" mass="7103">MLPLDPNNMVHGFGHYPAEKSLKSKLSLNKVLMSSHLKLEPIMPIIFEPNSMPFHNIYPQET</sequence>
<dbReference type="Proteomes" id="UP000245609">
    <property type="component" value="Unassembled WGS sequence"/>
</dbReference>
<comment type="caution">
    <text evidence="1">The sequence shown here is derived from an EMBL/GenBank/DDBJ whole genome shotgun (WGS) entry which is preliminary data.</text>
</comment>
<keyword evidence="2" id="KW-1185">Reference proteome</keyword>
<accession>A0A2T9Z7C7</accession>
<dbReference type="EMBL" id="MBFS01001945">
    <property type="protein sequence ID" value="PVV00490.1"/>
    <property type="molecule type" value="Genomic_DNA"/>
</dbReference>
<name>A0A2T9Z7C7_9FUNG</name>
<gene>
    <name evidence="1" type="ORF">BB560_005126</name>
</gene>
<proteinExistence type="predicted"/>
<evidence type="ECO:0000313" key="2">
    <source>
        <dbReference type="Proteomes" id="UP000245609"/>
    </source>
</evidence>
<protein>
    <submittedName>
        <fullName evidence="1">Uncharacterized protein</fullName>
    </submittedName>
</protein>
<evidence type="ECO:0000313" key="1">
    <source>
        <dbReference type="EMBL" id="PVV00490.1"/>
    </source>
</evidence>
<reference evidence="1 2" key="1">
    <citation type="journal article" date="2018" name="MBio">
        <title>Comparative Genomics Reveals the Core Gene Toolbox for the Fungus-Insect Symbiosis.</title>
        <authorList>
            <person name="Wang Y."/>
            <person name="Stata M."/>
            <person name="Wang W."/>
            <person name="Stajich J.E."/>
            <person name="White M.M."/>
            <person name="Moncalvo J.M."/>
        </authorList>
    </citation>
    <scope>NUCLEOTIDE SEQUENCE [LARGE SCALE GENOMIC DNA]</scope>
    <source>
        <strain evidence="1 2">SC-DP-2</strain>
    </source>
</reference>
<dbReference type="AlphaFoldDB" id="A0A2T9Z7C7"/>
<organism evidence="1 2">
    <name type="scientific">Smittium megazygosporum</name>
    <dbReference type="NCBI Taxonomy" id="133381"/>
    <lineage>
        <taxon>Eukaryota</taxon>
        <taxon>Fungi</taxon>
        <taxon>Fungi incertae sedis</taxon>
        <taxon>Zoopagomycota</taxon>
        <taxon>Kickxellomycotina</taxon>
        <taxon>Harpellomycetes</taxon>
        <taxon>Harpellales</taxon>
        <taxon>Legeriomycetaceae</taxon>
        <taxon>Smittium</taxon>
    </lineage>
</organism>